<name>A0ABW0N583_9ACTN</name>
<dbReference type="Gene3D" id="3.30.450.20">
    <property type="entry name" value="PAS domain"/>
    <property type="match status" value="1"/>
</dbReference>
<feature type="domain" description="PAS" evidence="2">
    <location>
        <begin position="48"/>
        <end position="92"/>
    </location>
</feature>
<evidence type="ECO:0000313" key="3">
    <source>
        <dbReference type="EMBL" id="MFC5495830.1"/>
    </source>
</evidence>
<dbReference type="RefSeq" id="WP_345182444.1">
    <property type="nucleotide sequence ID" value="NZ_BAABFQ010000010.1"/>
</dbReference>
<comment type="caution">
    <text evidence="3">The sequence shown here is derived from an EMBL/GenBank/DDBJ whole genome shotgun (WGS) entry which is preliminary data.</text>
</comment>
<dbReference type="PROSITE" id="PS50112">
    <property type="entry name" value="PAS"/>
    <property type="match status" value="1"/>
</dbReference>
<dbReference type="InterPro" id="IPR000014">
    <property type="entry name" value="PAS"/>
</dbReference>
<feature type="coiled-coil region" evidence="1">
    <location>
        <begin position="3"/>
        <end position="41"/>
    </location>
</feature>
<evidence type="ECO:0000313" key="4">
    <source>
        <dbReference type="Proteomes" id="UP001595956"/>
    </source>
</evidence>
<dbReference type="EMBL" id="JBHSMD010000011">
    <property type="protein sequence ID" value="MFC5495830.1"/>
    <property type="molecule type" value="Genomic_DNA"/>
</dbReference>
<evidence type="ECO:0000256" key="1">
    <source>
        <dbReference type="SAM" id="Coils"/>
    </source>
</evidence>
<keyword evidence="4" id="KW-1185">Reference proteome</keyword>
<reference evidence="4" key="1">
    <citation type="journal article" date="2019" name="Int. J. Syst. Evol. Microbiol.">
        <title>The Global Catalogue of Microorganisms (GCM) 10K type strain sequencing project: providing services to taxonomists for standard genome sequencing and annotation.</title>
        <authorList>
            <consortium name="The Broad Institute Genomics Platform"/>
            <consortium name="The Broad Institute Genome Sequencing Center for Infectious Disease"/>
            <person name="Wu L."/>
            <person name="Ma J."/>
        </authorList>
    </citation>
    <scope>NUCLEOTIDE SEQUENCE [LARGE SCALE GENOMIC DNA]</scope>
    <source>
        <strain evidence="4">KACC 13778</strain>
    </source>
</reference>
<proteinExistence type="predicted"/>
<gene>
    <name evidence="3" type="ORF">ACFPKY_22175</name>
</gene>
<accession>A0ABW0N583</accession>
<keyword evidence="1" id="KW-0175">Coiled coil</keyword>
<dbReference type="InterPro" id="IPR013656">
    <property type="entry name" value="PAS_4"/>
</dbReference>
<dbReference type="SUPFAM" id="SSF55785">
    <property type="entry name" value="PYP-like sensor domain (PAS domain)"/>
    <property type="match status" value="1"/>
</dbReference>
<sequence length="167" mass="18135">MNDDDDELRIRRLEDQLEDVYEELRNTNGELRSTGEELQSAIGELETMNRFLTAVLAGMSSGLAVVDADLRVLAWNSRAEELWGVRSADAVGAQLADLGIGLPVEQLSRPIRARLTNADDAASVHVLDAVDLRGDPLRVQVTLTNLRDDGRDVPVAMLVMDVVGAAG</sequence>
<dbReference type="Proteomes" id="UP001595956">
    <property type="component" value="Unassembled WGS sequence"/>
</dbReference>
<evidence type="ECO:0000259" key="2">
    <source>
        <dbReference type="PROSITE" id="PS50112"/>
    </source>
</evidence>
<organism evidence="3 4">
    <name type="scientific">Nocardioides caricicola</name>
    <dbReference type="NCBI Taxonomy" id="634770"/>
    <lineage>
        <taxon>Bacteria</taxon>
        <taxon>Bacillati</taxon>
        <taxon>Actinomycetota</taxon>
        <taxon>Actinomycetes</taxon>
        <taxon>Propionibacteriales</taxon>
        <taxon>Nocardioidaceae</taxon>
        <taxon>Nocardioides</taxon>
    </lineage>
</organism>
<protein>
    <submittedName>
        <fullName evidence="3">PAS domain-containing protein</fullName>
    </submittedName>
</protein>
<dbReference type="InterPro" id="IPR035965">
    <property type="entry name" value="PAS-like_dom_sf"/>
</dbReference>
<dbReference type="SMART" id="SM00091">
    <property type="entry name" value="PAS"/>
    <property type="match status" value="1"/>
</dbReference>
<dbReference type="Pfam" id="PF08448">
    <property type="entry name" value="PAS_4"/>
    <property type="match status" value="1"/>
</dbReference>
<dbReference type="CDD" id="cd00130">
    <property type="entry name" value="PAS"/>
    <property type="match status" value="1"/>
</dbReference>